<sequence length="282" mass="31584">MISSQKIACFRLDIDTLRCIEEGVPYLIETAARYDAILTFFLNAGQSMRYRDLLPLGKSSVMLGAPKVSAQKKLGHYYLLRTLLGNPALASAYPEQIRSIIDCNHELGLHGGKNHGAWMRNVDKWSAHKLEDEINWGVQRIQSLTQTTPKLFCSPGWVGCEKLPETLSQFGFTVLADKHGRYCTLEQDAGLIRFPTHLVGEPDGVGYFEHLYAQSLSDEEIMNKFIEDLKSTGDFVVFYDHPCFIGGLKRSLAPQLFSVLSDLGYRVLSFSQALDQLKVSSA</sequence>
<evidence type="ECO:0000259" key="1">
    <source>
        <dbReference type="PROSITE" id="PS51677"/>
    </source>
</evidence>
<evidence type="ECO:0000313" key="3">
    <source>
        <dbReference type="Proteomes" id="UP000295793"/>
    </source>
</evidence>
<gene>
    <name evidence="2" type="ORF">BCF53_105127</name>
</gene>
<dbReference type="Pfam" id="PF01522">
    <property type="entry name" value="Polysacc_deac_1"/>
    <property type="match status" value="1"/>
</dbReference>
<organism evidence="2 3">
    <name type="scientific">Reinekea marinisedimentorum</name>
    <dbReference type="NCBI Taxonomy" id="230495"/>
    <lineage>
        <taxon>Bacteria</taxon>
        <taxon>Pseudomonadati</taxon>
        <taxon>Pseudomonadota</taxon>
        <taxon>Gammaproteobacteria</taxon>
        <taxon>Oceanospirillales</taxon>
        <taxon>Saccharospirillaceae</taxon>
        <taxon>Reinekea</taxon>
    </lineage>
</organism>
<dbReference type="RefSeq" id="WP_132701133.1">
    <property type="nucleotide sequence ID" value="NZ_SLZR01000005.1"/>
</dbReference>
<accession>A0A4R3I7E8</accession>
<dbReference type="Proteomes" id="UP000295793">
    <property type="component" value="Unassembled WGS sequence"/>
</dbReference>
<dbReference type="Gene3D" id="3.20.20.370">
    <property type="entry name" value="Glycoside hydrolase/deacetylase"/>
    <property type="match status" value="1"/>
</dbReference>
<comment type="caution">
    <text evidence="2">The sequence shown here is derived from an EMBL/GenBank/DDBJ whole genome shotgun (WGS) entry which is preliminary data.</text>
</comment>
<dbReference type="PROSITE" id="PS51677">
    <property type="entry name" value="NODB"/>
    <property type="match status" value="1"/>
</dbReference>
<keyword evidence="3" id="KW-1185">Reference proteome</keyword>
<dbReference type="SUPFAM" id="SSF88713">
    <property type="entry name" value="Glycoside hydrolase/deacetylase"/>
    <property type="match status" value="1"/>
</dbReference>
<proteinExistence type="predicted"/>
<name>A0A4R3I7E8_9GAMM</name>
<dbReference type="AlphaFoldDB" id="A0A4R3I7E8"/>
<evidence type="ECO:0000313" key="2">
    <source>
        <dbReference type="EMBL" id="TCS41700.1"/>
    </source>
</evidence>
<feature type="domain" description="NodB homology" evidence="1">
    <location>
        <begin position="6"/>
        <end position="282"/>
    </location>
</feature>
<dbReference type="EMBL" id="SLZR01000005">
    <property type="protein sequence ID" value="TCS41700.1"/>
    <property type="molecule type" value="Genomic_DNA"/>
</dbReference>
<dbReference type="GO" id="GO:0005975">
    <property type="term" value="P:carbohydrate metabolic process"/>
    <property type="evidence" value="ECO:0007669"/>
    <property type="project" value="InterPro"/>
</dbReference>
<protein>
    <submittedName>
        <fullName evidence="2">Polysaccharide deacetylase</fullName>
    </submittedName>
</protein>
<reference evidence="2 3" key="1">
    <citation type="submission" date="2019-03" db="EMBL/GenBank/DDBJ databases">
        <title>Genomic Encyclopedia of Archaeal and Bacterial Type Strains, Phase II (KMG-II): from individual species to whole genera.</title>
        <authorList>
            <person name="Goeker M."/>
        </authorList>
    </citation>
    <scope>NUCLEOTIDE SEQUENCE [LARGE SCALE GENOMIC DNA]</scope>
    <source>
        <strain evidence="2 3">DSM 15388</strain>
    </source>
</reference>
<dbReference type="OrthoDB" id="9784220at2"/>
<dbReference type="InterPro" id="IPR002509">
    <property type="entry name" value="NODB_dom"/>
</dbReference>
<dbReference type="GO" id="GO:0016810">
    <property type="term" value="F:hydrolase activity, acting on carbon-nitrogen (but not peptide) bonds"/>
    <property type="evidence" value="ECO:0007669"/>
    <property type="project" value="InterPro"/>
</dbReference>
<dbReference type="InterPro" id="IPR011330">
    <property type="entry name" value="Glyco_hydro/deAcase_b/a-brl"/>
</dbReference>